<keyword evidence="10" id="KW-1185">Reference proteome</keyword>
<keyword evidence="4" id="KW-0812">Transmembrane</keyword>
<sequence>MSTGCLSNYACLEWGGRPDWRVLAMMNLGGRERIMLVQVGKEQVLLGVTPQAVNVLARYDQPVLAEEVASANFAEQLRQALGKPVIKDQQHD</sequence>
<dbReference type="InterPro" id="IPR022781">
    <property type="entry name" value="Flagellar_biosynth_FliO"/>
</dbReference>
<comment type="caution">
    <text evidence="9">The sequence shown here is derived from an EMBL/GenBank/DDBJ whole genome shotgun (WGS) entry which is preliminary data.</text>
</comment>
<evidence type="ECO:0000256" key="3">
    <source>
        <dbReference type="ARBA" id="ARBA00022475"/>
    </source>
</evidence>
<dbReference type="InterPro" id="IPR052205">
    <property type="entry name" value="FliO/MopB"/>
</dbReference>
<dbReference type="Pfam" id="PF04347">
    <property type="entry name" value="FliO"/>
    <property type="match status" value="1"/>
</dbReference>
<comment type="subcellular location">
    <subcellularLocation>
        <location evidence="1">Bacterial flagellum basal body</location>
    </subcellularLocation>
    <subcellularLocation>
        <location evidence="2">Cell membrane</location>
    </subcellularLocation>
</comment>
<accession>A0ABV5ZE57</accession>
<comment type="similarity">
    <text evidence="8">Belongs to the FliO/MopB family.</text>
</comment>
<dbReference type="Proteomes" id="UP001589628">
    <property type="component" value="Unassembled WGS sequence"/>
</dbReference>
<keyword evidence="5" id="KW-1133">Transmembrane helix</keyword>
<evidence type="ECO:0000256" key="8">
    <source>
        <dbReference type="ARBA" id="ARBA00037937"/>
    </source>
</evidence>
<name>A0ABV5ZE57_9GAMM</name>
<dbReference type="EMBL" id="JBHLZN010000005">
    <property type="protein sequence ID" value="MFB9887555.1"/>
    <property type="molecule type" value="Genomic_DNA"/>
</dbReference>
<dbReference type="PANTHER" id="PTHR38766:SF1">
    <property type="entry name" value="FLAGELLAR PROTEIN FLIO"/>
    <property type="match status" value="1"/>
</dbReference>
<evidence type="ECO:0000256" key="4">
    <source>
        <dbReference type="ARBA" id="ARBA00022692"/>
    </source>
</evidence>
<evidence type="ECO:0000313" key="10">
    <source>
        <dbReference type="Proteomes" id="UP001589628"/>
    </source>
</evidence>
<protein>
    <submittedName>
        <fullName evidence="9">FliO/MopB family protein</fullName>
    </submittedName>
</protein>
<organism evidence="9 10">
    <name type="scientific">Balneatrix alpica</name>
    <dbReference type="NCBI Taxonomy" id="75684"/>
    <lineage>
        <taxon>Bacteria</taxon>
        <taxon>Pseudomonadati</taxon>
        <taxon>Pseudomonadota</taxon>
        <taxon>Gammaproteobacteria</taxon>
        <taxon>Oceanospirillales</taxon>
        <taxon>Balneatrichaceae</taxon>
        <taxon>Balneatrix</taxon>
    </lineage>
</organism>
<evidence type="ECO:0000256" key="5">
    <source>
        <dbReference type="ARBA" id="ARBA00022989"/>
    </source>
</evidence>
<gene>
    <name evidence="9" type="ORF">ACFFLH_14130</name>
</gene>
<evidence type="ECO:0000256" key="7">
    <source>
        <dbReference type="ARBA" id="ARBA00023143"/>
    </source>
</evidence>
<proteinExistence type="inferred from homology"/>
<dbReference type="PANTHER" id="PTHR38766">
    <property type="entry name" value="FLAGELLAR PROTEIN FLIO"/>
    <property type="match status" value="1"/>
</dbReference>
<evidence type="ECO:0000256" key="2">
    <source>
        <dbReference type="ARBA" id="ARBA00004236"/>
    </source>
</evidence>
<dbReference type="RefSeq" id="WP_342667455.1">
    <property type="nucleotide sequence ID" value="NZ_JBHLZN010000005.1"/>
</dbReference>
<keyword evidence="3" id="KW-1003">Cell membrane</keyword>
<keyword evidence="6" id="KW-0472">Membrane</keyword>
<evidence type="ECO:0000256" key="1">
    <source>
        <dbReference type="ARBA" id="ARBA00004117"/>
    </source>
</evidence>
<evidence type="ECO:0000256" key="6">
    <source>
        <dbReference type="ARBA" id="ARBA00023136"/>
    </source>
</evidence>
<evidence type="ECO:0000313" key="9">
    <source>
        <dbReference type="EMBL" id="MFB9887555.1"/>
    </source>
</evidence>
<reference evidence="9 10" key="1">
    <citation type="submission" date="2024-09" db="EMBL/GenBank/DDBJ databases">
        <authorList>
            <person name="Sun Q."/>
            <person name="Mori K."/>
        </authorList>
    </citation>
    <scope>NUCLEOTIDE SEQUENCE [LARGE SCALE GENOMIC DNA]</scope>
    <source>
        <strain evidence="9 10">ATCC 51285</strain>
    </source>
</reference>
<keyword evidence="7" id="KW-0975">Bacterial flagellum</keyword>